<dbReference type="AlphaFoldDB" id="A0AAU7JJM1"/>
<dbReference type="RefSeq" id="WP_406857034.1">
    <property type="nucleotide sequence ID" value="NZ_CP157484.1"/>
</dbReference>
<keyword evidence="1" id="KW-0808">Transferase</keyword>
<dbReference type="InterPro" id="IPR029063">
    <property type="entry name" value="SAM-dependent_MTases_sf"/>
</dbReference>
<gene>
    <name evidence="1" type="ORF">ABEG18_05205</name>
</gene>
<keyword evidence="1" id="KW-0489">Methyltransferase</keyword>
<accession>A0AAU7JJM1</accession>
<dbReference type="SUPFAM" id="SSF53335">
    <property type="entry name" value="S-adenosyl-L-methionine-dependent methyltransferases"/>
    <property type="match status" value="1"/>
</dbReference>
<dbReference type="GO" id="GO:0032259">
    <property type="term" value="P:methylation"/>
    <property type="evidence" value="ECO:0007669"/>
    <property type="project" value="UniProtKB-KW"/>
</dbReference>
<sequence length="278" mass="30424">MELGRIDGDATFTAPDGFSTRLRTRPGYAASAGGARVVRMIEAADAEILRLLDGVPALHDWIRSVPASSNEAGGPQWRNDHLPAFDAVSIALMLAAERPDVYFEIGSGNSTRFARSAIRHLGLKTRIVSVDPHPREDIDDICDHVIRSPLEDAAPEALAILRDGPLVFFDGSHRTLPNSDVTVFFIELLPELPPGCVYGVHDICLPLDYAPGYAERFYSEQYLLHAYLIGGADGDAVALPVSHESYSGRFLARMPADVALHAPWGNAFWMRRKPQPQA</sequence>
<dbReference type="EC" id="2.1.1.-" evidence="1"/>
<dbReference type="GO" id="GO:0008168">
    <property type="term" value="F:methyltransferase activity"/>
    <property type="evidence" value="ECO:0007669"/>
    <property type="project" value="UniProtKB-KW"/>
</dbReference>
<evidence type="ECO:0000313" key="1">
    <source>
        <dbReference type="EMBL" id="XBO40179.1"/>
    </source>
</evidence>
<dbReference type="Pfam" id="PF13578">
    <property type="entry name" value="Methyltransf_24"/>
    <property type="match status" value="1"/>
</dbReference>
<organism evidence="1">
    <name type="scientific">Alsobacter sp. KACC 23698</name>
    <dbReference type="NCBI Taxonomy" id="3149229"/>
    <lineage>
        <taxon>Bacteria</taxon>
        <taxon>Pseudomonadati</taxon>
        <taxon>Pseudomonadota</taxon>
        <taxon>Alphaproteobacteria</taxon>
        <taxon>Hyphomicrobiales</taxon>
        <taxon>Alsobacteraceae</taxon>
        <taxon>Alsobacter</taxon>
    </lineage>
</organism>
<dbReference type="Gene3D" id="3.40.50.150">
    <property type="entry name" value="Vaccinia Virus protein VP39"/>
    <property type="match status" value="1"/>
</dbReference>
<reference evidence="1" key="1">
    <citation type="submission" date="2024-05" db="EMBL/GenBank/DDBJ databases">
        <authorList>
            <person name="Kim S."/>
            <person name="Heo J."/>
            <person name="Choi H."/>
            <person name="Choi Y."/>
            <person name="Kwon S.-W."/>
            <person name="Kim Y."/>
        </authorList>
    </citation>
    <scope>NUCLEOTIDE SEQUENCE</scope>
    <source>
        <strain evidence="1">KACC 23698</strain>
    </source>
</reference>
<dbReference type="EMBL" id="CP157484">
    <property type="protein sequence ID" value="XBO40179.1"/>
    <property type="molecule type" value="Genomic_DNA"/>
</dbReference>
<name>A0AAU7JJM1_9HYPH</name>
<protein>
    <submittedName>
        <fullName evidence="1">Class I SAM-dependent methyltransferase</fullName>
        <ecNumber evidence="1">2.1.1.-</ecNumber>
    </submittedName>
</protein>
<proteinExistence type="predicted"/>